<gene>
    <name evidence="8" type="ORF">K457DRAFT_23189</name>
</gene>
<keyword evidence="2 6" id="KW-0812">Transmembrane</keyword>
<evidence type="ECO:0000256" key="1">
    <source>
        <dbReference type="ARBA" id="ARBA00004141"/>
    </source>
</evidence>
<dbReference type="InterPro" id="IPR004843">
    <property type="entry name" value="Calcineurin-like_PHP"/>
</dbReference>
<dbReference type="AlphaFoldDB" id="A0A197JKA6"/>
<dbReference type="PANTHER" id="PTHR13315:SF1">
    <property type="entry name" value="PROTEIN TED1"/>
    <property type="match status" value="1"/>
</dbReference>
<evidence type="ECO:0000256" key="6">
    <source>
        <dbReference type="SAM" id="Phobius"/>
    </source>
</evidence>
<keyword evidence="3 6" id="KW-1133">Transmembrane helix</keyword>
<dbReference type="OrthoDB" id="9984693at2759"/>
<feature type="transmembrane region" description="Helical" evidence="6">
    <location>
        <begin position="441"/>
        <end position="465"/>
    </location>
</feature>
<dbReference type="Pfam" id="PF00149">
    <property type="entry name" value="Metallophos"/>
    <property type="match status" value="1"/>
</dbReference>
<feature type="region of interest" description="Disordered" evidence="5">
    <location>
        <begin position="210"/>
        <end position="235"/>
    </location>
</feature>
<comment type="subcellular location">
    <subcellularLocation>
        <location evidence="1">Membrane</location>
        <topology evidence="1">Multi-pass membrane protein</topology>
    </subcellularLocation>
</comment>
<dbReference type="InterPro" id="IPR029052">
    <property type="entry name" value="Metallo-depent_PP-like"/>
</dbReference>
<reference evidence="8 9" key="1">
    <citation type="submission" date="2016-05" db="EMBL/GenBank/DDBJ databases">
        <title>Genome sequencing reveals origins of a unique bacterial endosymbiosis in the earliest lineages of terrestrial Fungi.</title>
        <authorList>
            <consortium name="DOE Joint Genome Institute"/>
            <person name="Uehling J."/>
            <person name="Gryganskyi A."/>
            <person name="Hameed K."/>
            <person name="Tschaplinski T."/>
            <person name="Misztal P."/>
            <person name="Wu S."/>
            <person name="Desiro A."/>
            <person name="Vande Pol N."/>
            <person name="Du Z.-Y."/>
            <person name="Zienkiewicz A."/>
            <person name="Zienkiewicz K."/>
            <person name="Morin E."/>
            <person name="Tisserant E."/>
            <person name="Splivallo R."/>
            <person name="Hainaut M."/>
            <person name="Henrissat B."/>
            <person name="Ohm R."/>
            <person name="Kuo A."/>
            <person name="Yan J."/>
            <person name="Lipzen A."/>
            <person name="Nolan M."/>
            <person name="Labutti K."/>
            <person name="Barry K."/>
            <person name="Goldstein A."/>
            <person name="Labbe J."/>
            <person name="Schadt C."/>
            <person name="Tuskan G."/>
            <person name="Grigoriev I."/>
            <person name="Martin F."/>
            <person name="Vilgalys R."/>
            <person name="Bonito G."/>
        </authorList>
    </citation>
    <scope>NUCLEOTIDE SEQUENCE [LARGE SCALE GENOMIC DNA]</scope>
    <source>
        <strain evidence="8 9">AG-77</strain>
    </source>
</reference>
<dbReference type="GO" id="GO:0005783">
    <property type="term" value="C:endoplasmic reticulum"/>
    <property type="evidence" value="ECO:0007669"/>
    <property type="project" value="TreeGrafter"/>
</dbReference>
<dbReference type="Gene3D" id="3.60.21.10">
    <property type="match status" value="1"/>
</dbReference>
<proteinExistence type="predicted"/>
<name>A0A197JKA6_9FUNG</name>
<evidence type="ECO:0000256" key="4">
    <source>
        <dbReference type="ARBA" id="ARBA00023136"/>
    </source>
</evidence>
<organism evidence="8 9">
    <name type="scientific">Linnemannia elongata AG-77</name>
    <dbReference type="NCBI Taxonomy" id="1314771"/>
    <lineage>
        <taxon>Eukaryota</taxon>
        <taxon>Fungi</taxon>
        <taxon>Fungi incertae sedis</taxon>
        <taxon>Mucoromycota</taxon>
        <taxon>Mortierellomycotina</taxon>
        <taxon>Mortierellomycetes</taxon>
        <taxon>Mortierellales</taxon>
        <taxon>Mortierellaceae</taxon>
        <taxon>Linnemannia</taxon>
    </lineage>
</organism>
<dbReference type="EMBL" id="KV442079">
    <property type="protein sequence ID" value="OAQ25408.1"/>
    <property type="molecule type" value="Genomic_DNA"/>
</dbReference>
<dbReference type="STRING" id="1314771.A0A197JKA6"/>
<evidence type="ECO:0000259" key="7">
    <source>
        <dbReference type="Pfam" id="PF00149"/>
    </source>
</evidence>
<dbReference type="GO" id="GO:0006506">
    <property type="term" value="P:GPI anchor biosynthetic process"/>
    <property type="evidence" value="ECO:0007669"/>
    <property type="project" value="InterPro"/>
</dbReference>
<dbReference type="InterPro" id="IPR033308">
    <property type="entry name" value="PGAP5/Cdc1/Ted1"/>
</dbReference>
<dbReference type="PANTHER" id="PTHR13315">
    <property type="entry name" value="METALLO PHOSPHOESTERASE RELATED"/>
    <property type="match status" value="1"/>
</dbReference>
<dbReference type="Proteomes" id="UP000078512">
    <property type="component" value="Unassembled WGS sequence"/>
</dbReference>
<accession>A0A197JKA6</accession>
<evidence type="ECO:0000256" key="2">
    <source>
        <dbReference type="ARBA" id="ARBA00022692"/>
    </source>
</evidence>
<keyword evidence="9" id="KW-1185">Reference proteome</keyword>
<evidence type="ECO:0000256" key="3">
    <source>
        <dbReference type="ARBA" id="ARBA00022989"/>
    </source>
</evidence>
<keyword evidence="4 6" id="KW-0472">Membrane</keyword>
<protein>
    <recommendedName>
        <fullName evidence="7">Calcineurin-like phosphoesterase domain-containing protein</fullName>
    </recommendedName>
</protein>
<sequence length="490" mass="54754">MLARILLGILYTATGLAIIGTIVLHNHARLTCHWNWDSKESFMRMVVFADPQMEGDAKIRRLGKRAHVDLAFNDAFMRHIYKKMMSPSWEPLAYLSSLLSRSTTHTPRSPTHVSILGDLFSSQWIDDTEFDVRVARYRSIFPDPSLSTSGSVARTVGAGDESSVPVMINITGNHDIGYGYDISQDRVERWEQVFGKSNFISSMDIPTAAVVGSENDTDSRRMQSSNGSETRHGSSRKLHLVVLNTMLLDGPSSDENLRGQTWEFLQEASSLKENNPQDKIVLLTHIPFHKEQGICVDPPDIRVHWDNTIIEQTMLTPNTTQWILNTLRPDFVLNGHDHYGCDVVHTLEHGQDTWIASATDLSLPVSSGSSHEGQRAKSVREVTQRSMMAEFGGYSGLFEIKIPSTSSSSFASDNNNSNSNSSEDELEFHYTACGFFNDLQVWTVIVTDLIVVILWALFGLAHLIASSLASLGQARKKTHVSLPYEKQKLL</sequence>
<evidence type="ECO:0000313" key="9">
    <source>
        <dbReference type="Proteomes" id="UP000078512"/>
    </source>
</evidence>
<dbReference type="GO" id="GO:0016787">
    <property type="term" value="F:hydrolase activity"/>
    <property type="evidence" value="ECO:0007669"/>
    <property type="project" value="InterPro"/>
</dbReference>
<feature type="domain" description="Calcineurin-like phosphoesterase" evidence="7">
    <location>
        <begin position="113"/>
        <end position="339"/>
    </location>
</feature>
<evidence type="ECO:0000256" key="5">
    <source>
        <dbReference type="SAM" id="MobiDB-lite"/>
    </source>
</evidence>
<dbReference type="SUPFAM" id="SSF56300">
    <property type="entry name" value="Metallo-dependent phosphatases"/>
    <property type="match status" value="1"/>
</dbReference>
<dbReference type="GO" id="GO:0016020">
    <property type="term" value="C:membrane"/>
    <property type="evidence" value="ECO:0007669"/>
    <property type="project" value="UniProtKB-SubCell"/>
</dbReference>
<evidence type="ECO:0000313" key="8">
    <source>
        <dbReference type="EMBL" id="OAQ25408.1"/>
    </source>
</evidence>